<feature type="region of interest" description="Disordered" evidence="1">
    <location>
        <begin position="52"/>
        <end position="78"/>
    </location>
</feature>
<evidence type="ECO:0000313" key="4">
    <source>
        <dbReference type="Proteomes" id="UP001139289"/>
    </source>
</evidence>
<dbReference type="AlphaFoldDB" id="A0A9X1LQ83"/>
<organism evidence="3 4">
    <name type="scientific">Microbacterium tenebrionis</name>
    <dbReference type="NCBI Taxonomy" id="2830665"/>
    <lineage>
        <taxon>Bacteria</taxon>
        <taxon>Bacillati</taxon>
        <taxon>Actinomycetota</taxon>
        <taxon>Actinomycetes</taxon>
        <taxon>Micrococcales</taxon>
        <taxon>Microbacteriaceae</taxon>
        <taxon>Microbacterium</taxon>
    </lineage>
</organism>
<keyword evidence="2" id="KW-0812">Transmembrane</keyword>
<feature type="compositionally biased region" description="Basic and acidic residues" evidence="1">
    <location>
        <begin position="55"/>
        <end position="68"/>
    </location>
</feature>
<keyword evidence="2" id="KW-1133">Transmembrane helix</keyword>
<evidence type="ECO:0000313" key="3">
    <source>
        <dbReference type="EMBL" id="MCC2029875.1"/>
    </source>
</evidence>
<keyword evidence="4" id="KW-1185">Reference proteome</keyword>
<feature type="transmembrane region" description="Helical" evidence="2">
    <location>
        <begin position="28"/>
        <end position="46"/>
    </location>
</feature>
<name>A0A9X1LQ83_9MICO</name>
<keyword evidence="2" id="KW-0472">Membrane</keyword>
<evidence type="ECO:0000256" key="2">
    <source>
        <dbReference type="SAM" id="Phobius"/>
    </source>
</evidence>
<dbReference type="RefSeq" id="WP_227530870.1">
    <property type="nucleotide sequence ID" value="NZ_JAGTTM010000003.1"/>
</dbReference>
<dbReference type="EMBL" id="JAGTTM010000003">
    <property type="protein sequence ID" value="MCC2029875.1"/>
    <property type="molecule type" value="Genomic_DNA"/>
</dbReference>
<evidence type="ECO:0000256" key="1">
    <source>
        <dbReference type="SAM" id="MobiDB-lite"/>
    </source>
</evidence>
<reference evidence="3" key="1">
    <citation type="submission" date="2021-04" db="EMBL/GenBank/DDBJ databases">
        <title>Microbacterium tenobrionis sp. nov. and Microbacterium allomyrinae sp. nov., isolated from larvae of Tenobrio molitor and Allomyrina dichotoma, respectively.</title>
        <authorList>
            <person name="Lee S.D."/>
        </authorList>
    </citation>
    <scope>NUCLEOTIDE SEQUENCE</scope>
    <source>
        <strain evidence="3">YMB-B2</strain>
    </source>
</reference>
<sequence length="78" mass="8054">MRPNGQPPSIGRPAGADGAPKTPLKYDVVIGIAAALVIGLVIDRVTAFRRRGRTRAAEDATPHDESEVAGHASARVAG</sequence>
<comment type="caution">
    <text evidence="3">The sequence shown here is derived from an EMBL/GenBank/DDBJ whole genome shotgun (WGS) entry which is preliminary data.</text>
</comment>
<gene>
    <name evidence="3" type="ORF">KEC56_10165</name>
</gene>
<dbReference type="Proteomes" id="UP001139289">
    <property type="component" value="Unassembled WGS sequence"/>
</dbReference>
<protein>
    <submittedName>
        <fullName evidence="3">Uncharacterized protein</fullName>
    </submittedName>
</protein>
<proteinExistence type="predicted"/>
<accession>A0A9X1LQ83</accession>